<evidence type="ECO:0008006" key="4">
    <source>
        <dbReference type="Google" id="ProtNLM"/>
    </source>
</evidence>
<gene>
    <name evidence="2" type="ORF">PLEPLA_LOCUS8494</name>
</gene>
<feature type="compositionally biased region" description="Polar residues" evidence="1">
    <location>
        <begin position="86"/>
        <end position="97"/>
    </location>
</feature>
<keyword evidence="3" id="KW-1185">Reference proteome</keyword>
<dbReference type="SUPFAM" id="SSF141571">
    <property type="entry name" value="Pentapeptide repeat-like"/>
    <property type="match status" value="1"/>
</dbReference>
<dbReference type="AlphaFoldDB" id="A0A9N7YDT3"/>
<sequence length="135" mass="15350">MFPIAARSRLLRHANIRRANIRHANIRNADIRRANIRANQLWLCFIIEPRLGRLAGDALRLAVGERAASSSPPVLPRLRKKKESKGQSTLDTRPGSSCHVTSIVQRSGHTTLAFSHYEVLWEKHSLPTCHWPEVY</sequence>
<dbReference type="InterPro" id="IPR001646">
    <property type="entry name" value="5peptide_repeat"/>
</dbReference>
<evidence type="ECO:0000256" key="1">
    <source>
        <dbReference type="SAM" id="MobiDB-lite"/>
    </source>
</evidence>
<name>A0A9N7YDT3_PLEPL</name>
<dbReference type="Proteomes" id="UP001153269">
    <property type="component" value="Unassembled WGS sequence"/>
</dbReference>
<dbReference type="EMBL" id="CADEAL010000469">
    <property type="protein sequence ID" value="CAB1420619.1"/>
    <property type="molecule type" value="Genomic_DNA"/>
</dbReference>
<evidence type="ECO:0000313" key="3">
    <source>
        <dbReference type="Proteomes" id="UP001153269"/>
    </source>
</evidence>
<protein>
    <recommendedName>
        <fullName evidence="4">Pentapeptide repeat-containing protein</fullName>
    </recommendedName>
</protein>
<feature type="region of interest" description="Disordered" evidence="1">
    <location>
        <begin position="65"/>
        <end position="97"/>
    </location>
</feature>
<organism evidence="2 3">
    <name type="scientific">Pleuronectes platessa</name>
    <name type="common">European plaice</name>
    <dbReference type="NCBI Taxonomy" id="8262"/>
    <lineage>
        <taxon>Eukaryota</taxon>
        <taxon>Metazoa</taxon>
        <taxon>Chordata</taxon>
        <taxon>Craniata</taxon>
        <taxon>Vertebrata</taxon>
        <taxon>Euteleostomi</taxon>
        <taxon>Actinopterygii</taxon>
        <taxon>Neopterygii</taxon>
        <taxon>Teleostei</taxon>
        <taxon>Neoteleostei</taxon>
        <taxon>Acanthomorphata</taxon>
        <taxon>Carangaria</taxon>
        <taxon>Pleuronectiformes</taxon>
        <taxon>Pleuronectoidei</taxon>
        <taxon>Pleuronectidae</taxon>
        <taxon>Pleuronectes</taxon>
    </lineage>
</organism>
<proteinExistence type="predicted"/>
<comment type="caution">
    <text evidence="2">The sequence shown here is derived from an EMBL/GenBank/DDBJ whole genome shotgun (WGS) entry which is preliminary data.</text>
</comment>
<dbReference type="Pfam" id="PF00805">
    <property type="entry name" value="Pentapeptide"/>
    <property type="match status" value="1"/>
</dbReference>
<reference evidence="2" key="1">
    <citation type="submission" date="2020-03" db="EMBL/GenBank/DDBJ databases">
        <authorList>
            <person name="Weist P."/>
        </authorList>
    </citation>
    <scope>NUCLEOTIDE SEQUENCE</scope>
</reference>
<accession>A0A9N7YDT3</accession>
<evidence type="ECO:0000313" key="2">
    <source>
        <dbReference type="EMBL" id="CAB1420619.1"/>
    </source>
</evidence>